<dbReference type="InParanoid" id="A2F1F6"/>
<keyword evidence="2" id="KW-1133">Transmembrane helix</keyword>
<accession>A2F1F6</accession>
<keyword evidence="2" id="KW-0472">Membrane</keyword>
<reference evidence="3" key="2">
    <citation type="journal article" date="2007" name="Science">
        <title>Draft genome sequence of the sexually transmitted pathogen Trichomonas vaginalis.</title>
        <authorList>
            <person name="Carlton J.M."/>
            <person name="Hirt R.P."/>
            <person name="Silva J.C."/>
            <person name="Delcher A.L."/>
            <person name="Schatz M."/>
            <person name="Zhao Q."/>
            <person name="Wortman J.R."/>
            <person name="Bidwell S.L."/>
            <person name="Alsmark U.C.M."/>
            <person name="Besteiro S."/>
            <person name="Sicheritz-Ponten T."/>
            <person name="Noel C.J."/>
            <person name="Dacks J.B."/>
            <person name="Foster P.G."/>
            <person name="Simillion C."/>
            <person name="Van de Peer Y."/>
            <person name="Miranda-Saavedra D."/>
            <person name="Barton G.J."/>
            <person name="Westrop G.D."/>
            <person name="Mueller S."/>
            <person name="Dessi D."/>
            <person name="Fiori P.L."/>
            <person name="Ren Q."/>
            <person name="Paulsen I."/>
            <person name="Zhang H."/>
            <person name="Bastida-Corcuera F.D."/>
            <person name="Simoes-Barbosa A."/>
            <person name="Brown M.T."/>
            <person name="Hayes R.D."/>
            <person name="Mukherjee M."/>
            <person name="Okumura C.Y."/>
            <person name="Schneider R."/>
            <person name="Smith A.J."/>
            <person name="Vanacova S."/>
            <person name="Villalvazo M."/>
            <person name="Haas B.J."/>
            <person name="Pertea M."/>
            <person name="Feldblyum T.V."/>
            <person name="Utterback T.R."/>
            <person name="Shu C.L."/>
            <person name="Osoegawa K."/>
            <person name="de Jong P.J."/>
            <person name="Hrdy I."/>
            <person name="Horvathova L."/>
            <person name="Zubacova Z."/>
            <person name="Dolezal P."/>
            <person name="Malik S.B."/>
            <person name="Logsdon J.M. Jr."/>
            <person name="Henze K."/>
            <person name="Gupta A."/>
            <person name="Wang C.C."/>
            <person name="Dunne R.L."/>
            <person name="Upcroft J.A."/>
            <person name="Upcroft P."/>
            <person name="White O."/>
            <person name="Salzberg S.L."/>
            <person name="Tang P."/>
            <person name="Chiu C.-H."/>
            <person name="Lee Y.-S."/>
            <person name="Embley T.M."/>
            <person name="Coombs G.H."/>
            <person name="Mottram J.C."/>
            <person name="Tachezy J."/>
            <person name="Fraser-Liggett C.M."/>
            <person name="Johnson P.J."/>
        </authorList>
    </citation>
    <scope>NUCLEOTIDE SEQUENCE [LARGE SCALE GENOMIC DNA]</scope>
    <source>
        <strain evidence="3">G3</strain>
    </source>
</reference>
<name>A2F1F6_TRIV3</name>
<dbReference type="VEuPathDB" id="TrichDB:TVAGG3_0947690"/>
<feature type="compositionally biased region" description="Basic and acidic residues" evidence="1">
    <location>
        <begin position="194"/>
        <end position="215"/>
    </location>
</feature>
<evidence type="ECO:0000313" key="3">
    <source>
        <dbReference type="EMBL" id="EAY01243.1"/>
    </source>
</evidence>
<dbReference type="VEuPathDB" id="TrichDB:TVAG_027110"/>
<keyword evidence="4" id="KW-1185">Reference proteome</keyword>
<keyword evidence="2" id="KW-0812">Transmembrane</keyword>
<feature type="transmembrane region" description="Helical" evidence="2">
    <location>
        <begin position="126"/>
        <end position="145"/>
    </location>
</feature>
<protein>
    <submittedName>
        <fullName evidence="3">Uncharacterized protein</fullName>
    </submittedName>
</protein>
<dbReference type="Proteomes" id="UP000001542">
    <property type="component" value="Unassembled WGS sequence"/>
</dbReference>
<sequence length="226" mass="25280">MVCNLEEQLKPYEKWVILAQEILLFKRPIIYAALLFIIWSLFAFAYSVEAGFFASLSLLACAVYMTVVIYAYVGSKLDKFLFSELPKDDPTASNHVRSLKELNDLIGKYIPETCTIKQAGELSQKGSIIAIFVSIFIAVFFKFVPPFWFNFVVVSLVLILPGVLAIPQVLHILFKTPLPTGTPAKPQTETPAPKAEEPKEEIPKAEEPKAEEAKPTEPTQQEGKVE</sequence>
<dbReference type="EMBL" id="DS113573">
    <property type="protein sequence ID" value="EAY01243.1"/>
    <property type="molecule type" value="Genomic_DNA"/>
</dbReference>
<evidence type="ECO:0000256" key="2">
    <source>
        <dbReference type="SAM" id="Phobius"/>
    </source>
</evidence>
<gene>
    <name evidence="3" type="ORF">TVAG_027110</name>
</gene>
<feature type="transmembrane region" description="Helical" evidence="2">
    <location>
        <begin position="29"/>
        <end position="46"/>
    </location>
</feature>
<dbReference type="AlphaFoldDB" id="A2F1F6"/>
<proteinExistence type="predicted"/>
<reference evidence="3" key="1">
    <citation type="submission" date="2006-10" db="EMBL/GenBank/DDBJ databases">
        <authorList>
            <person name="Amadeo P."/>
            <person name="Zhao Q."/>
            <person name="Wortman J."/>
            <person name="Fraser-Liggett C."/>
            <person name="Carlton J."/>
        </authorList>
    </citation>
    <scope>NUCLEOTIDE SEQUENCE</scope>
    <source>
        <strain evidence="3">G3</strain>
    </source>
</reference>
<evidence type="ECO:0000313" key="4">
    <source>
        <dbReference type="Proteomes" id="UP000001542"/>
    </source>
</evidence>
<dbReference type="RefSeq" id="XP_001314058.1">
    <property type="nucleotide sequence ID" value="XM_001314051.1"/>
</dbReference>
<organism evidence="3 4">
    <name type="scientific">Trichomonas vaginalis (strain ATCC PRA-98 / G3)</name>
    <dbReference type="NCBI Taxonomy" id="412133"/>
    <lineage>
        <taxon>Eukaryota</taxon>
        <taxon>Metamonada</taxon>
        <taxon>Parabasalia</taxon>
        <taxon>Trichomonadida</taxon>
        <taxon>Trichomonadidae</taxon>
        <taxon>Trichomonas</taxon>
    </lineage>
</organism>
<feature type="transmembrane region" description="Helical" evidence="2">
    <location>
        <begin position="52"/>
        <end position="73"/>
    </location>
</feature>
<evidence type="ECO:0000256" key="1">
    <source>
        <dbReference type="SAM" id="MobiDB-lite"/>
    </source>
</evidence>
<feature type="region of interest" description="Disordered" evidence="1">
    <location>
        <begin position="180"/>
        <end position="226"/>
    </location>
</feature>
<feature type="transmembrane region" description="Helical" evidence="2">
    <location>
        <begin position="151"/>
        <end position="174"/>
    </location>
</feature>
<dbReference type="KEGG" id="tva:4759068"/>